<dbReference type="PROSITE" id="PS51257">
    <property type="entry name" value="PROKAR_LIPOPROTEIN"/>
    <property type="match status" value="1"/>
</dbReference>
<protein>
    <submittedName>
        <fullName evidence="1">Uncharacterized protein</fullName>
    </submittedName>
</protein>
<dbReference type="Proteomes" id="UP000192907">
    <property type="component" value="Unassembled WGS sequence"/>
</dbReference>
<dbReference type="EMBL" id="FWZT01000010">
    <property type="protein sequence ID" value="SMF34817.1"/>
    <property type="molecule type" value="Genomic_DNA"/>
</dbReference>
<accession>A0A1Y6BYK7</accession>
<dbReference type="SUPFAM" id="SSF55486">
    <property type="entry name" value="Metalloproteases ('zincins'), catalytic domain"/>
    <property type="match status" value="1"/>
</dbReference>
<reference evidence="2" key="1">
    <citation type="submission" date="2017-04" db="EMBL/GenBank/DDBJ databases">
        <authorList>
            <person name="Varghese N."/>
            <person name="Submissions S."/>
        </authorList>
    </citation>
    <scope>NUCLEOTIDE SEQUENCE [LARGE SCALE GENOMIC DNA]</scope>
    <source>
        <strain evidence="2">RKEM611</strain>
    </source>
</reference>
<keyword evidence="2" id="KW-1185">Reference proteome</keyword>
<proteinExistence type="predicted"/>
<evidence type="ECO:0000313" key="2">
    <source>
        <dbReference type="Proteomes" id="UP000192907"/>
    </source>
</evidence>
<name>A0A1Y6BYK7_9BACT</name>
<organism evidence="1 2">
    <name type="scientific">Pseudobacteriovorax antillogorgiicola</name>
    <dbReference type="NCBI Taxonomy" id="1513793"/>
    <lineage>
        <taxon>Bacteria</taxon>
        <taxon>Pseudomonadati</taxon>
        <taxon>Bdellovibrionota</taxon>
        <taxon>Oligoflexia</taxon>
        <taxon>Oligoflexales</taxon>
        <taxon>Pseudobacteriovoracaceae</taxon>
        <taxon>Pseudobacteriovorax</taxon>
    </lineage>
</organism>
<gene>
    <name evidence="1" type="ORF">SAMN06296036_110165</name>
</gene>
<dbReference type="AlphaFoldDB" id="A0A1Y6BYK7"/>
<dbReference type="STRING" id="1513793.SAMN06296036_110165"/>
<sequence>MKLTLITFFTVSFLAGCGNYQADKSSTKFGVFSNASEYSLLPMIEKSGKIDFCVSFQGEDPSLELKEKVRIAAENAVFQWNGQLVGMRNPIWPHIQIESKVIFKVDDCDQFENRSVVKINLWKSEEVWISTFSDTKRSHARLREGTINLHPRYWTENQFKLEYVVLHEYAHLLGIGDTYHIAGRNTPDYQPASAMRTSGNPITSDDRGAIRALWKYLRTGQFSCGDEFIAVNSKYNLWQQNFCSEKTFVCEESRRAHLDAGHIDKEEYEEFRMLNFAPLLEAPGDPNSTINGWLLCEIVVDQLI</sequence>
<evidence type="ECO:0000313" key="1">
    <source>
        <dbReference type="EMBL" id="SMF34817.1"/>
    </source>
</evidence>